<dbReference type="FunFam" id="3.40.1190.10:FF:000011">
    <property type="entry name" value="Folylpolyglutamate synthase/dihydrofolate synthase"/>
    <property type="match status" value="1"/>
</dbReference>
<dbReference type="Gene3D" id="3.40.1190.10">
    <property type="entry name" value="Mur-like, catalytic domain"/>
    <property type="match status" value="1"/>
</dbReference>
<evidence type="ECO:0000313" key="11">
    <source>
        <dbReference type="EMBL" id="KPJ68846.1"/>
    </source>
</evidence>
<dbReference type="GO" id="GO:0008841">
    <property type="term" value="F:dihydrofolate synthase activity"/>
    <property type="evidence" value="ECO:0007669"/>
    <property type="project" value="TreeGrafter"/>
</dbReference>
<dbReference type="EC" id="6.3.2.17" evidence="3"/>
<feature type="non-terminal residue" evidence="11">
    <location>
        <position position="359"/>
    </location>
</feature>
<feature type="domain" description="Mur ligase central" evidence="10">
    <location>
        <begin position="44"/>
        <end position="271"/>
    </location>
</feature>
<comment type="cofactor">
    <cofactor evidence="1">
        <name>Mg(2+)</name>
        <dbReference type="ChEBI" id="CHEBI:18420"/>
    </cofactor>
</comment>
<dbReference type="Gene3D" id="3.90.190.20">
    <property type="entry name" value="Mur ligase, C-terminal domain"/>
    <property type="match status" value="1"/>
</dbReference>
<evidence type="ECO:0000256" key="8">
    <source>
        <dbReference type="ARBA" id="ARBA00022842"/>
    </source>
</evidence>
<evidence type="ECO:0000313" key="12">
    <source>
        <dbReference type="Proteomes" id="UP000051861"/>
    </source>
</evidence>
<sequence>MNHQECLKYLEKIQSLGIKFGLDNVQEILSAFHDPHLKYPSVLVAGSNGKGSVCAMLGRILALHGLRVGLFSSPHLVDVEERIRIGENLIPRSTFCRLLTELREKIDRLVAEKKLLNPPTYFEHICCLAFLYFGEEQVDLALLEVGMGGRFDATNVVNPLVSVITTISAEHQKFLGENLSQIASEKAGIIKPGIPVVCGVEDKEAYQTIKRKAEELEAPFFGLYDRIGSLSKQKTENGYVFRFRMDGETYTYEPYLQGEHQGRNAAIAIAASQVLSEGWKQLNKDKIVQGIQTARWEGRLEVISLHPLIILDGAHNEEGAMALQKYIKDFIAPPFILVFAAMRDKKVDKIADQLFPLAE</sequence>
<dbReference type="NCBIfam" id="TIGR01499">
    <property type="entry name" value="folC"/>
    <property type="match status" value="1"/>
</dbReference>
<dbReference type="SUPFAM" id="SSF53244">
    <property type="entry name" value="MurD-like peptide ligases, peptide-binding domain"/>
    <property type="match status" value="1"/>
</dbReference>
<protein>
    <recommendedName>
        <fullName evidence="3">tetrahydrofolate synthase</fullName>
        <ecNumber evidence="3">6.3.2.17</ecNumber>
    </recommendedName>
</protein>
<dbReference type="InterPro" id="IPR036565">
    <property type="entry name" value="Mur-like_cat_sf"/>
</dbReference>
<evidence type="ECO:0000256" key="5">
    <source>
        <dbReference type="ARBA" id="ARBA00022723"/>
    </source>
</evidence>
<dbReference type="PROSITE" id="PS01012">
    <property type="entry name" value="FOLYLPOLYGLU_SYNT_2"/>
    <property type="match status" value="1"/>
</dbReference>
<accession>A0A0S7Y287</accession>
<dbReference type="InterPro" id="IPR013221">
    <property type="entry name" value="Mur_ligase_cen"/>
</dbReference>
<dbReference type="InterPro" id="IPR018109">
    <property type="entry name" value="Folylpolyglutamate_synth_CS"/>
</dbReference>
<evidence type="ECO:0000259" key="10">
    <source>
        <dbReference type="Pfam" id="PF08245"/>
    </source>
</evidence>
<evidence type="ECO:0000256" key="4">
    <source>
        <dbReference type="ARBA" id="ARBA00022598"/>
    </source>
</evidence>
<gene>
    <name evidence="11" type="ORF">AMJ44_05270</name>
</gene>
<evidence type="ECO:0000256" key="3">
    <source>
        <dbReference type="ARBA" id="ARBA00013025"/>
    </source>
</evidence>
<dbReference type="InterPro" id="IPR036615">
    <property type="entry name" value="Mur_ligase_C_dom_sf"/>
</dbReference>
<dbReference type="AlphaFoldDB" id="A0A0S7Y287"/>
<keyword evidence="4" id="KW-0436">Ligase</keyword>
<proteinExistence type="inferred from homology"/>
<dbReference type="PANTHER" id="PTHR11136:SF0">
    <property type="entry name" value="DIHYDROFOLATE SYNTHETASE-RELATED"/>
    <property type="match status" value="1"/>
</dbReference>
<evidence type="ECO:0000256" key="6">
    <source>
        <dbReference type="ARBA" id="ARBA00022741"/>
    </source>
</evidence>
<evidence type="ECO:0000256" key="1">
    <source>
        <dbReference type="ARBA" id="ARBA00001946"/>
    </source>
</evidence>
<dbReference type="EMBL" id="LIZX01000038">
    <property type="protein sequence ID" value="KPJ68846.1"/>
    <property type="molecule type" value="Genomic_DNA"/>
</dbReference>
<dbReference type="PANTHER" id="PTHR11136">
    <property type="entry name" value="FOLYLPOLYGLUTAMATE SYNTHASE-RELATED"/>
    <property type="match status" value="1"/>
</dbReference>
<evidence type="ECO:0000256" key="7">
    <source>
        <dbReference type="ARBA" id="ARBA00022840"/>
    </source>
</evidence>
<dbReference type="SUPFAM" id="SSF53623">
    <property type="entry name" value="MurD-like peptide ligases, catalytic domain"/>
    <property type="match status" value="1"/>
</dbReference>
<keyword evidence="7" id="KW-0067">ATP-binding</keyword>
<dbReference type="GO" id="GO:0004326">
    <property type="term" value="F:tetrahydrofolylpolyglutamate synthase activity"/>
    <property type="evidence" value="ECO:0007669"/>
    <property type="project" value="UniProtKB-EC"/>
</dbReference>
<keyword evidence="8" id="KW-0460">Magnesium</keyword>
<evidence type="ECO:0000256" key="2">
    <source>
        <dbReference type="ARBA" id="ARBA00008276"/>
    </source>
</evidence>
<reference evidence="11 12" key="1">
    <citation type="journal article" date="2015" name="Microbiome">
        <title>Genomic resolution of linkages in carbon, nitrogen, and sulfur cycling among widespread estuary sediment bacteria.</title>
        <authorList>
            <person name="Baker B.J."/>
            <person name="Lazar C.S."/>
            <person name="Teske A.P."/>
            <person name="Dick G.J."/>
        </authorList>
    </citation>
    <scope>NUCLEOTIDE SEQUENCE [LARGE SCALE GENOMIC DNA]</scope>
    <source>
        <strain evidence="11">DG_54_3</strain>
    </source>
</reference>
<dbReference type="GO" id="GO:0005737">
    <property type="term" value="C:cytoplasm"/>
    <property type="evidence" value="ECO:0007669"/>
    <property type="project" value="TreeGrafter"/>
</dbReference>
<keyword evidence="6" id="KW-0547">Nucleotide-binding</keyword>
<comment type="catalytic activity">
    <reaction evidence="9">
        <text>(6S)-5,6,7,8-tetrahydrofolyl-(gamma-L-Glu)(n) + L-glutamate + ATP = (6S)-5,6,7,8-tetrahydrofolyl-(gamma-L-Glu)(n+1) + ADP + phosphate + H(+)</text>
        <dbReference type="Rhea" id="RHEA:10580"/>
        <dbReference type="Rhea" id="RHEA-COMP:14738"/>
        <dbReference type="Rhea" id="RHEA-COMP:14740"/>
        <dbReference type="ChEBI" id="CHEBI:15378"/>
        <dbReference type="ChEBI" id="CHEBI:29985"/>
        <dbReference type="ChEBI" id="CHEBI:30616"/>
        <dbReference type="ChEBI" id="CHEBI:43474"/>
        <dbReference type="ChEBI" id="CHEBI:141005"/>
        <dbReference type="ChEBI" id="CHEBI:456216"/>
        <dbReference type="EC" id="6.3.2.17"/>
    </reaction>
</comment>
<dbReference type="GO" id="GO:0005524">
    <property type="term" value="F:ATP binding"/>
    <property type="evidence" value="ECO:0007669"/>
    <property type="project" value="UniProtKB-KW"/>
</dbReference>
<name>A0A0S7Y287_UNCSA</name>
<keyword evidence="5" id="KW-0479">Metal-binding</keyword>
<comment type="caution">
    <text evidence="11">The sequence shown here is derived from an EMBL/GenBank/DDBJ whole genome shotgun (WGS) entry which is preliminary data.</text>
</comment>
<comment type="similarity">
    <text evidence="2">Belongs to the folylpolyglutamate synthase family.</text>
</comment>
<evidence type="ECO:0000256" key="9">
    <source>
        <dbReference type="ARBA" id="ARBA00047493"/>
    </source>
</evidence>
<dbReference type="Proteomes" id="UP000051861">
    <property type="component" value="Unassembled WGS sequence"/>
</dbReference>
<dbReference type="InterPro" id="IPR001645">
    <property type="entry name" value="Folylpolyglutamate_synth"/>
</dbReference>
<dbReference type="Pfam" id="PF08245">
    <property type="entry name" value="Mur_ligase_M"/>
    <property type="match status" value="1"/>
</dbReference>
<organism evidence="11 12">
    <name type="scientific">candidate division WOR-1 bacterium DG_54_3</name>
    <dbReference type="NCBI Taxonomy" id="1703775"/>
    <lineage>
        <taxon>Bacteria</taxon>
        <taxon>Bacillati</taxon>
        <taxon>Saganbacteria</taxon>
    </lineage>
</organism>
<dbReference type="GO" id="GO:0046872">
    <property type="term" value="F:metal ion binding"/>
    <property type="evidence" value="ECO:0007669"/>
    <property type="project" value="UniProtKB-KW"/>
</dbReference>